<keyword evidence="2" id="KW-1185">Reference proteome</keyword>
<organism evidence="1 2">
    <name type="scientific">Brassica cretica</name>
    <name type="common">Mustard</name>
    <dbReference type="NCBI Taxonomy" id="69181"/>
    <lineage>
        <taxon>Eukaryota</taxon>
        <taxon>Viridiplantae</taxon>
        <taxon>Streptophyta</taxon>
        <taxon>Embryophyta</taxon>
        <taxon>Tracheophyta</taxon>
        <taxon>Spermatophyta</taxon>
        <taxon>Magnoliopsida</taxon>
        <taxon>eudicotyledons</taxon>
        <taxon>Gunneridae</taxon>
        <taxon>Pentapetalae</taxon>
        <taxon>rosids</taxon>
        <taxon>malvids</taxon>
        <taxon>Brassicales</taxon>
        <taxon>Brassicaceae</taxon>
        <taxon>Brassiceae</taxon>
        <taxon>Brassica</taxon>
    </lineage>
</organism>
<dbReference type="Proteomes" id="UP000266723">
    <property type="component" value="Unassembled WGS sequence"/>
</dbReference>
<proteinExistence type="predicted"/>
<evidence type="ECO:0000313" key="2">
    <source>
        <dbReference type="Proteomes" id="UP000266723"/>
    </source>
</evidence>
<gene>
    <name evidence="1" type="ORF">DY000_02040946</name>
</gene>
<accession>A0ABQ7B805</accession>
<evidence type="ECO:0000313" key="1">
    <source>
        <dbReference type="EMBL" id="KAF3528389.1"/>
    </source>
</evidence>
<name>A0ABQ7B805_BRACR</name>
<dbReference type="EMBL" id="QGKV02001507">
    <property type="protein sequence ID" value="KAF3528389.1"/>
    <property type="molecule type" value="Genomic_DNA"/>
</dbReference>
<sequence length="121" mass="14031">MVSQIVWLGMKDVFTQIAKDVIGQGLDHGTFVFNIKVMLTYVLEKYGDFGVLESFELAFQCHRFEVNHHPLADVMPVLLKSGQYASQEEAVEKMKDCRSMTQHWCRLTVMPEYGMSIFYDR</sequence>
<comment type="caution">
    <text evidence="1">The sequence shown here is derived from an EMBL/GenBank/DDBJ whole genome shotgun (WGS) entry which is preliminary data.</text>
</comment>
<protein>
    <submittedName>
        <fullName evidence="1">Uncharacterized protein</fullName>
    </submittedName>
</protein>
<reference evidence="1 2" key="1">
    <citation type="journal article" date="2020" name="BMC Genomics">
        <title>Intraspecific diversification of the crop wild relative Brassica cretica Lam. using demographic model selection.</title>
        <authorList>
            <person name="Kioukis A."/>
            <person name="Michalopoulou V.A."/>
            <person name="Briers L."/>
            <person name="Pirintsos S."/>
            <person name="Studholme D.J."/>
            <person name="Pavlidis P."/>
            <person name="Sarris P.F."/>
        </authorList>
    </citation>
    <scope>NUCLEOTIDE SEQUENCE [LARGE SCALE GENOMIC DNA]</scope>
    <source>
        <strain evidence="2">cv. PFS-1207/04</strain>
    </source>
</reference>